<evidence type="ECO:0000259" key="8">
    <source>
        <dbReference type="PROSITE" id="PS50928"/>
    </source>
</evidence>
<dbReference type="RefSeq" id="WP_345342702.1">
    <property type="nucleotide sequence ID" value="NZ_BAABFB010000023.1"/>
</dbReference>
<dbReference type="InterPro" id="IPR000515">
    <property type="entry name" value="MetI-like"/>
</dbReference>
<dbReference type="PROSITE" id="PS50928">
    <property type="entry name" value="ABC_TM1"/>
    <property type="match status" value="1"/>
</dbReference>
<keyword evidence="5 7" id="KW-1133">Transmembrane helix</keyword>
<comment type="subcellular location">
    <subcellularLocation>
        <location evidence="1 7">Cell membrane</location>
        <topology evidence="1 7">Multi-pass membrane protein</topology>
    </subcellularLocation>
</comment>
<proteinExistence type="inferred from homology"/>
<sequence>MDDSIAERAVTRRLPGTLVVGGLLVALVVAAAVLSLVWTPFDPTVVDPSARLQSPSAAHWLGTDDFGRDIASILLVGARTTLLVGVVAVGVAAVLGIPVGVSAGMRPGVPDEILMRGNDVLLAFPALLLAIVFAAIWGGSTVTAMVALGIGAAPAFARVARAGTRRVMAQDYVLAARACGRGSASIAGRHVLPNISSSLIVQGSVTFAIAVLAEAALSYLGFGTPPPTPSWGRMLQETQPYLYLQPMVMLWPGLAIAVTVLGFNLLGDGLRDRLDPRLVR</sequence>
<keyword evidence="10" id="KW-1185">Reference proteome</keyword>
<gene>
    <name evidence="9" type="ORF">GCM10023094_10490</name>
</gene>
<comment type="similarity">
    <text evidence="7">Belongs to the binding-protein-dependent transport system permease family.</text>
</comment>
<dbReference type="SUPFAM" id="SSF161098">
    <property type="entry name" value="MetI-like"/>
    <property type="match status" value="1"/>
</dbReference>
<evidence type="ECO:0000313" key="9">
    <source>
        <dbReference type="EMBL" id="GAA4474595.1"/>
    </source>
</evidence>
<comment type="caution">
    <text evidence="9">The sequence shown here is derived from an EMBL/GenBank/DDBJ whole genome shotgun (WGS) entry which is preliminary data.</text>
</comment>
<dbReference type="Proteomes" id="UP001501183">
    <property type="component" value="Unassembled WGS sequence"/>
</dbReference>
<evidence type="ECO:0000256" key="2">
    <source>
        <dbReference type="ARBA" id="ARBA00022448"/>
    </source>
</evidence>
<reference evidence="10" key="1">
    <citation type="journal article" date="2019" name="Int. J. Syst. Evol. Microbiol.">
        <title>The Global Catalogue of Microorganisms (GCM) 10K type strain sequencing project: providing services to taxonomists for standard genome sequencing and annotation.</title>
        <authorList>
            <consortium name="The Broad Institute Genomics Platform"/>
            <consortium name="The Broad Institute Genome Sequencing Center for Infectious Disease"/>
            <person name="Wu L."/>
            <person name="Ma J."/>
        </authorList>
    </citation>
    <scope>NUCLEOTIDE SEQUENCE [LARGE SCALE GENOMIC DNA]</scope>
    <source>
        <strain evidence="10">JCM 32206</strain>
    </source>
</reference>
<dbReference type="InterPro" id="IPR050366">
    <property type="entry name" value="BP-dependent_transpt_permease"/>
</dbReference>
<organism evidence="9 10">
    <name type="scientific">Rhodococcus olei</name>
    <dbReference type="NCBI Taxonomy" id="2161675"/>
    <lineage>
        <taxon>Bacteria</taxon>
        <taxon>Bacillati</taxon>
        <taxon>Actinomycetota</taxon>
        <taxon>Actinomycetes</taxon>
        <taxon>Mycobacteriales</taxon>
        <taxon>Nocardiaceae</taxon>
        <taxon>Rhodococcus</taxon>
    </lineage>
</organism>
<evidence type="ECO:0000256" key="3">
    <source>
        <dbReference type="ARBA" id="ARBA00022475"/>
    </source>
</evidence>
<accession>A0ABP8NV58</accession>
<feature type="transmembrane region" description="Helical" evidence="7">
    <location>
        <begin position="70"/>
        <end position="99"/>
    </location>
</feature>
<feature type="domain" description="ABC transmembrane type-1" evidence="8">
    <location>
        <begin position="78"/>
        <end position="267"/>
    </location>
</feature>
<dbReference type="Gene3D" id="1.10.3720.10">
    <property type="entry name" value="MetI-like"/>
    <property type="match status" value="1"/>
</dbReference>
<dbReference type="PANTHER" id="PTHR43386">
    <property type="entry name" value="OLIGOPEPTIDE TRANSPORT SYSTEM PERMEASE PROTEIN APPC"/>
    <property type="match status" value="1"/>
</dbReference>
<protein>
    <submittedName>
        <fullName evidence="9">ABC transporter permease</fullName>
    </submittedName>
</protein>
<keyword evidence="4 7" id="KW-0812">Transmembrane</keyword>
<feature type="transmembrane region" description="Helical" evidence="7">
    <location>
        <begin position="242"/>
        <end position="267"/>
    </location>
</feature>
<dbReference type="CDD" id="cd06261">
    <property type="entry name" value="TM_PBP2"/>
    <property type="match status" value="1"/>
</dbReference>
<feature type="transmembrane region" description="Helical" evidence="7">
    <location>
        <begin position="199"/>
        <end position="222"/>
    </location>
</feature>
<evidence type="ECO:0000256" key="5">
    <source>
        <dbReference type="ARBA" id="ARBA00022989"/>
    </source>
</evidence>
<feature type="transmembrane region" description="Helical" evidence="7">
    <location>
        <begin position="120"/>
        <end position="137"/>
    </location>
</feature>
<keyword evidence="2 7" id="KW-0813">Transport</keyword>
<dbReference type="Pfam" id="PF00528">
    <property type="entry name" value="BPD_transp_1"/>
    <property type="match status" value="1"/>
</dbReference>
<evidence type="ECO:0000256" key="4">
    <source>
        <dbReference type="ARBA" id="ARBA00022692"/>
    </source>
</evidence>
<evidence type="ECO:0000256" key="6">
    <source>
        <dbReference type="ARBA" id="ARBA00023136"/>
    </source>
</evidence>
<evidence type="ECO:0000256" key="7">
    <source>
        <dbReference type="RuleBase" id="RU363032"/>
    </source>
</evidence>
<dbReference type="InterPro" id="IPR035906">
    <property type="entry name" value="MetI-like_sf"/>
</dbReference>
<evidence type="ECO:0000313" key="10">
    <source>
        <dbReference type="Proteomes" id="UP001501183"/>
    </source>
</evidence>
<feature type="transmembrane region" description="Helical" evidence="7">
    <location>
        <begin position="18"/>
        <end position="38"/>
    </location>
</feature>
<keyword evidence="3" id="KW-1003">Cell membrane</keyword>
<name>A0ABP8NV58_9NOCA</name>
<dbReference type="EMBL" id="BAABFB010000023">
    <property type="protein sequence ID" value="GAA4474595.1"/>
    <property type="molecule type" value="Genomic_DNA"/>
</dbReference>
<keyword evidence="6 7" id="KW-0472">Membrane</keyword>
<feature type="transmembrane region" description="Helical" evidence="7">
    <location>
        <begin position="143"/>
        <end position="160"/>
    </location>
</feature>
<dbReference type="PANTHER" id="PTHR43386:SF25">
    <property type="entry name" value="PEPTIDE ABC TRANSPORTER PERMEASE PROTEIN"/>
    <property type="match status" value="1"/>
</dbReference>
<evidence type="ECO:0000256" key="1">
    <source>
        <dbReference type="ARBA" id="ARBA00004651"/>
    </source>
</evidence>